<feature type="region of interest" description="Disordered" evidence="1">
    <location>
        <begin position="39"/>
        <end position="66"/>
    </location>
</feature>
<evidence type="ECO:0000256" key="1">
    <source>
        <dbReference type="SAM" id="MobiDB-lite"/>
    </source>
</evidence>
<dbReference type="AlphaFoldDB" id="A0A7G5GRH1"/>
<evidence type="ECO:0000313" key="2">
    <source>
        <dbReference type="EMBL" id="QMW01463.1"/>
    </source>
</evidence>
<evidence type="ECO:0000313" key="3">
    <source>
        <dbReference type="Proteomes" id="UP000515369"/>
    </source>
</evidence>
<dbReference type="RefSeq" id="WP_182458745.1">
    <property type="nucleotide sequence ID" value="NZ_CP059732.1"/>
</dbReference>
<dbReference type="KEGG" id="sfol:H3H32_26400"/>
<organism evidence="2 3">
    <name type="scientific">Spirosoma foliorum</name>
    <dbReference type="NCBI Taxonomy" id="2710596"/>
    <lineage>
        <taxon>Bacteria</taxon>
        <taxon>Pseudomonadati</taxon>
        <taxon>Bacteroidota</taxon>
        <taxon>Cytophagia</taxon>
        <taxon>Cytophagales</taxon>
        <taxon>Cytophagaceae</taxon>
        <taxon>Spirosoma</taxon>
    </lineage>
</organism>
<keyword evidence="3" id="KW-1185">Reference proteome</keyword>
<protein>
    <submittedName>
        <fullName evidence="2">Uncharacterized protein</fullName>
    </submittedName>
</protein>
<dbReference type="EMBL" id="CP059732">
    <property type="protein sequence ID" value="QMW01463.1"/>
    <property type="molecule type" value="Genomic_DNA"/>
</dbReference>
<name>A0A7G5GRH1_9BACT</name>
<dbReference type="Proteomes" id="UP000515369">
    <property type="component" value="Chromosome"/>
</dbReference>
<feature type="compositionally biased region" description="Polar residues" evidence="1">
    <location>
        <begin position="47"/>
        <end position="56"/>
    </location>
</feature>
<proteinExistence type="predicted"/>
<sequence>MEKENKADYNAFVKAVKKLGMLDKNNQATLHHSAVSTKDWSELNEVGSKQITNTELPNDESRPKSN</sequence>
<accession>A0A7G5GRH1</accession>
<reference evidence="2 3" key="1">
    <citation type="submission" date="2020-07" db="EMBL/GenBank/DDBJ databases">
        <title>Spirosoma foliorum sp. nov., isolated from the leaves on the Nejang mountain Korea, Republic of.</title>
        <authorList>
            <person name="Ho H."/>
            <person name="Lee Y.-J."/>
            <person name="Nurcahyanto D.-A."/>
            <person name="Kim S.-G."/>
        </authorList>
    </citation>
    <scope>NUCLEOTIDE SEQUENCE [LARGE SCALE GENOMIC DNA]</scope>
    <source>
        <strain evidence="2 3">PL0136</strain>
    </source>
</reference>
<gene>
    <name evidence="2" type="ORF">H3H32_26400</name>
</gene>